<evidence type="ECO:0000313" key="2">
    <source>
        <dbReference type="EMBL" id="KAF2498971.1"/>
    </source>
</evidence>
<feature type="region of interest" description="Disordered" evidence="1">
    <location>
        <begin position="249"/>
        <end position="323"/>
    </location>
</feature>
<evidence type="ECO:0000256" key="1">
    <source>
        <dbReference type="SAM" id="MobiDB-lite"/>
    </source>
</evidence>
<dbReference type="EMBL" id="MU004185">
    <property type="protein sequence ID" value="KAF2498971.1"/>
    <property type="molecule type" value="Genomic_DNA"/>
</dbReference>
<accession>A0A6A6R2L9</accession>
<keyword evidence="3" id="KW-1185">Reference proteome</keyword>
<protein>
    <submittedName>
        <fullName evidence="2">Uncharacterized protein</fullName>
    </submittedName>
</protein>
<dbReference type="AlphaFoldDB" id="A0A6A6R2L9"/>
<name>A0A6A6R2L9_9PEZI</name>
<sequence>MLEAAIRYLAVTRSDAGIKSLFSRSIIKLEGVRHITDNICRIRSAIMTNIISSCHNFIRYRSTAGMSRCKHHEKQTACDAMAAGCLMQGLNAFEFRLWPLRPDPETLQISVHDLILKLGEVTLLTHPNHQKCAVNAEFHETLALCLNIDRHLDDEDQEWLVSAIEVLPKHHKEHFASFDAKVALEDPVIWRSSAVGRMGFLEKDGIGLFVQRDLDGDFGTVFHYDEYFPDDSEDDIWSDQDPDEVLLSEPTEEYSQSSHESDYTSDVVGDEEDEFAAPPPSYHTEKDEQTNCIRIGHATPALDPRRKLGRPPKKKHTAELGRPAKSVGLRSVDVVPDSPHNYAATTLSTPSLRNSTSNPIQERPYAFDYDRNPPPSVIDVEEDQIASSMSQPIAKSFDLPSNDEHKRDMAQFINSTDPTTYKYIRGNKEFASLSVSRREELAHGNAINGRYGEDQVIPCEHCQDDEDVKLSGVGCRRYRQGLFTSSGRAYSSKCNWCWVKSKFCGYGRVKRVRLRLTRPPASSNILSIHSLMLDYRRFFQMNAPEQDLARVCDDDEFDHLSEARRQTLAHARLINDQYGEDQSTPCEGCQDDDKIPRDGVGCRRYHTRSIGDKNINKCNWCRINERQCCVKEYDEDKAQPTSTSPDLKRFFAELLTHARFEAESLQLTDGSVSSTGEQDDDDLPSAEEHRLEFDRLLKVNASESDPAHMYSDEEFARLYRNRRNTLAHVRLINGRYGEDRVEGCSTCQTDESVPKNGVGCRVYRAEFAAADKMYHPCNWCRLKQGRKCWFRKPAFRET</sequence>
<evidence type="ECO:0000313" key="3">
    <source>
        <dbReference type="Proteomes" id="UP000799750"/>
    </source>
</evidence>
<dbReference type="Proteomes" id="UP000799750">
    <property type="component" value="Unassembled WGS sequence"/>
</dbReference>
<feature type="region of interest" description="Disordered" evidence="1">
    <location>
        <begin position="666"/>
        <end position="685"/>
    </location>
</feature>
<reference evidence="2" key="1">
    <citation type="journal article" date="2020" name="Stud. Mycol.">
        <title>101 Dothideomycetes genomes: a test case for predicting lifestyles and emergence of pathogens.</title>
        <authorList>
            <person name="Haridas S."/>
            <person name="Albert R."/>
            <person name="Binder M."/>
            <person name="Bloem J."/>
            <person name="Labutti K."/>
            <person name="Salamov A."/>
            <person name="Andreopoulos B."/>
            <person name="Baker S."/>
            <person name="Barry K."/>
            <person name="Bills G."/>
            <person name="Bluhm B."/>
            <person name="Cannon C."/>
            <person name="Castanera R."/>
            <person name="Culley D."/>
            <person name="Daum C."/>
            <person name="Ezra D."/>
            <person name="Gonzalez J."/>
            <person name="Henrissat B."/>
            <person name="Kuo A."/>
            <person name="Liang C."/>
            <person name="Lipzen A."/>
            <person name="Lutzoni F."/>
            <person name="Magnuson J."/>
            <person name="Mondo S."/>
            <person name="Nolan M."/>
            <person name="Ohm R."/>
            <person name="Pangilinan J."/>
            <person name="Park H.-J."/>
            <person name="Ramirez L."/>
            <person name="Alfaro M."/>
            <person name="Sun H."/>
            <person name="Tritt A."/>
            <person name="Yoshinaga Y."/>
            <person name="Zwiers L.-H."/>
            <person name="Turgeon B."/>
            <person name="Goodwin S."/>
            <person name="Spatafora J."/>
            <person name="Crous P."/>
            <person name="Grigoriev I."/>
        </authorList>
    </citation>
    <scope>NUCLEOTIDE SEQUENCE</scope>
    <source>
        <strain evidence="2">CBS 269.34</strain>
    </source>
</reference>
<organism evidence="2 3">
    <name type="scientific">Lophium mytilinum</name>
    <dbReference type="NCBI Taxonomy" id="390894"/>
    <lineage>
        <taxon>Eukaryota</taxon>
        <taxon>Fungi</taxon>
        <taxon>Dikarya</taxon>
        <taxon>Ascomycota</taxon>
        <taxon>Pezizomycotina</taxon>
        <taxon>Dothideomycetes</taxon>
        <taxon>Pleosporomycetidae</taxon>
        <taxon>Mytilinidiales</taxon>
        <taxon>Mytilinidiaceae</taxon>
        <taxon>Lophium</taxon>
    </lineage>
</organism>
<feature type="compositionally biased region" description="Polar residues" evidence="1">
    <location>
        <begin position="666"/>
        <end position="676"/>
    </location>
</feature>
<feature type="compositionally biased region" description="Basic residues" evidence="1">
    <location>
        <begin position="307"/>
        <end position="316"/>
    </location>
</feature>
<gene>
    <name evidence="2" type="ORF">BU16DRAFT_310101</name>
</gene>
<proteinExistence type="predicted"/>